<accession>A0A5B8XD53</accession>
<keyword evidence="3" id="KW-1185">Reference proteome</keyword>
<feature type="transmembrane region" description="Helical" evidence="1">
    <location>
        <begin position="98"/>
        <end position="118"/>
    </location>
</feature>
<evidence type="ECO:0000313" key="3">
    <source>
        <dbReference type="Proteomes" id="UP000321934"/>
    </source>
</evidence>
<evidence type="ECO:0000256" key="1">
    <source>
        <dbReference type="SAM" id="Phobius"/>
    </source>
</evidence>
<evidence type="ECO:0000313" key="2">
    <source>
        <dbReference type="EMBL" id="QED23309.1"/>
    </source>
</evidence>
<name>A0A5B8XD53_9RICK</name>
<reference evidence="2 3" key="1">
    <citation type="journal article" date="2019" name="ISME J.">
        <title>Deianiraea, an extracellular bacterium associated with the ciliate Paramecium, suggests an alternative scenario for the evolution of Rickettsiales.</title>
        <authorList>
            <person name="Castelli M."/>
            <person name="Sabaneyeva E."/>
            <person name="Lanzoni O."/>
            <person name="Lebedeva N."/>
            <person name="Floriano A.M."/>
            <person name="Gaiarsa S."/>
            <person name="Benken K."/>
            <person name="Modeo L."/>
            <person name="Bandi C."/>
            <person name="Potekhin A."/>
            <person name="Sassera D."/>
            <person name="Petroni G."/>
        </authorList>
    </citation>
    <scope>NUCLEOTIDE SEQUENCE [LARGE SCALE GENOMIC DNA]</scope>
    <source>
        <strain evidence="2">CyL4-1</strain>
    </source>
</reference>
<keyword evidence="1" id="KW-1133">Transmembrane helix</keyword>
<gene>
    <name evidence="2" type="ORF">Deia_00512</name>
</gene>
<feature type="transmembrane region" description="Helical" evidence="1">
    <location>
        <begin position="37"/>
        <end position="58"/>
    </location>
</feature>
<feature type="transmembrane region" description="Helical" evidence="1">
    <location>
        <begin position="12"/>
        <end position="31"/>
    </location>
</feature>
<proteinExistence type="predicted"/>
<keyword evidence="1" id="KW-0472">Membrane</keyword>
<evidence type="ECO:0008006" key="4">
    <source>
        <dbReference type="Google" id="ProtNLM"/>
    </source>
</evidence>
<dbReference type="Proteomes" id="UP000321934">
    <property type="component" value="Chromosome"/>
</dbReference>
<organism evidence="2 3">
    <name type="scientific">Candidatus Deianiraea vastatrix</name>
    <dbReference type="NCBI Taxonomy" id="2163644"/>
    <lineage>
        <taxon>Bacteria</taxon>
        <taxon>Pseudomonadati</taxon>
        <taxon>Pseudomonadota</taxon>
        <taxon>Alphaproteobacteria</taxon>
        <taxon>Rickettsiales</taxon>
        <taxon>Candidatus Deianiraeaceae</taxon>
        <taxon>Candidatus Deianiraea</taxon>
    </lineage>
</organism>
<sequence>MKSEKIRFIIGGAFNSFCNVLIFNVIYFSKLTLNIDLIFYISSLLSILISIFVIRFFVFRKHFEIFALCKIFITQIFIMFIGSYLFDMFLVSVKNPSISQICSIIICAFLSFFINRFINK</sequence>
<dbReference type="AlphaFoldDB" id="A0A5B8XD53"/>
<feature type="transmembrane region" description="Helical" evidence="1">
    <location>
        <begin position="65"/>
        <end position="86"/>
    </location>
</feature>
<protein>
    <recommendedName>
        <fullName evidence="4">GtrA-like protein</fullName>
    </recommendedName>
</protein>
<keyword evidence="1" id="KW-0812">Transmembrane</keyword>
<dbReference type="EMBL" id="CP029077">
    <property type="protein sequence ID" value="QED23309.1"/>
    <property type="molecule type" value="Genomic_DNA"/>
</dbReference>